<dbReference type="InterPro" id="IPR005131">
    <property type="entry name" value="Ser_deHydtase_bsu"/>
</dbReference>
<keyword evidence="4 11" id="KW-0312">Gluconeogenesis</keyword>
<dbReference type="Gene3D" id="3.30.1330.90">
    <property type="entry name" value="D-3-phosphoglycerate dehydrogenase, domain 3"/>
    <property type="match status" value="1"/>
</dbReference>
<dbReference type="PANTHER" id="PTHR30182">
    <property type="entry name" value="L-SERINE DEHYDRATASE"/>
    <property type="match status" value="1"/>
</dbReference>
<keyword evidence="5 11" id="KW-0004">4Fe-4S</keyword>
<evidence type="ECO:0000313" key="15">
    <source>
        <dbReference type="Proteomes" id="UP000069912"/>
    </source>
</evidence>
<evidence type="ECO:0000256" key="3">
    <source>
        <dbReference type="ARBA" id="ARBA00008636"/>
    </source>
</evidence>
<dbReference type="NCBIfam" id="TIGR00718">
    <property type="entry name" value="sda_alpha"/>
    <property type="match status" value="1"/>
</dbReference>
<accession>A0A120I9B7</accession>
<dbReference type="EC" id="4.3.1.17" evidence="11"/>
<evidence type="ECO:0000256" key="8">
    <source>
        <dbReference type="ARBA" id="ARBA00023014"/>
    </source>
</evidence>
<dbReference type="Pfam" id="PF03313">
    <property type="entry name" value="SDH_alpha"/>
    <property type="match status" value="1"/>
</dbReference>
<evidence type="ECO:0000313" key="16">
    <source>
        <dbReference type="Proteomes" id="UP000234239"/>
    </source>
</evidence>
<dbReference type="Pfam" id="PF01842">
    <property type="entry name" value="ACT"/>
    <property type="match status" value="1"/>
</dbReference>
<comment type="similarity">
    <text evidence="3 11">Belongs to the iron-sulfur dependent L-serine dehydratase family.</text>
</comment>
<keyword evidence="9 11" id="KW-0456">Lyase</keyword>
<dbReference type="GO" id="GO:0051539">
    <property type="term" value="F:4 iron, 4 sulfur cluster binding"/>
    <property type="evidence" value="ECO:0007669"/>
    <property type="project" value="UniProtKB-UniRule"/>
</dbReference>
<comment type="cofactor">
    <cofactor evidence="1 11">
        <name>[4Fe-4S] cluster</name>
        <dbReference type="ChEBI" id="CHEBI:49883"/>
    </cofactor>
</comment>
<dbReference type="CDD" id="cd04879">
    <property type="entry name" value="ACT_3PGDH-like"/>
    <property type="match status" value="1"/>
</dbReference>
<feature type="domain" description="ACT" evidence="12">
    <location>
        <begin position="451"/>
        <end position="525"/>
    </location>
</feature>
<dbReference type="EMBL" id="CP014160">
    <property type="protein sequence ID" value="AMB94434.1"/>
    <property type="molecule type" value="Genomic_DNA"/>
</dbReference>
<sequence>MSFTNLKELIETATEENKKIYELMLETESEYQKKSIDELRQAMADQFDVMVESVRKGTKEAAMSQTGITGGDGHRLYEYVHDAGMDSLVNPDTLEVAANAMAVNEVNAAMGRIVATPTAGSAGILPAVITHMYDTGKYEKDELVNAMFTSSALGLTIANQACIAGAEGGCQAEIGSATAMAAGALVELKGGTPDQVGHALGLALKNSLGLVCDPVAGLVEVPCIIRNGLHAITALAAADMALAGVKSVIPADEVIGAMYDIGKEMPASLRETGIGGLAGTPTGKSIKEEVFGSRGELEMNTKTANYKSAYDIIGPVMVGPSSSHTAGAARIGNLARQLLGEEPEEVVFSLMDSFAKTYQGHGTDRALIGGVLGYETFDPNIADAEEMAEKAGLKYHFLEADFGNYHPNTVLVDLWGANNYISVIASSIGGGKIEAQKIGEYDIKFSGERPTLFVYHKDKVGVIAKLTDYLADKGFNISFMMNQRQKINGPAISVFEVDTEVSDEILDDLKKEFPGIEKLQYVNVN</sequence>
<dbReference type="SUPFAM" id="SSF55021">
    <property type="entry name" value="ACT-like"/>
    <property type="match status" value="1"/>
</dbReference>
<keyword evidence="8 11" id="KW-0411">Iron-sulfur</keyword>
<dbReference type="GO" id="GO:0046872">
    <property type="term" value="F:metal ion binding"/>
    <property type="evidence" value="ECO:0007669"/>
    <property type="project" value="UniProtKB-KW"/>
</dbReference>
<dbReference type="OrthoDB" id="9805537at2"/>
<evidence type="ECO:0000256" key="6">
    <source>
        <dbReference type="ARBA" id="ARBA00022723"/>
    </source>
</evidence>
<dbReference type="SUPFAM" id="SSF143548">
    <property type="entry name" value="Serine metabolism enzymes domain"/>
    <property type="match status" value="1"/>
</dbReference>
<reference evidence="13 15" key="1">
    <citation type="journal article" date="2016" name="Genome Announc.">
        <title>Complete Genome Sequences of Aerococcus christensenii CCUG 28831T, Aerococcus sanguinicola CCUG 43001T, Aerococcus urinae CCUG 36881T, Aerococcus urinaeequi CCUG 28094T, Aerococcus urinaehominis CCUG 42038 BT, and Aerococcus viridans CCUG 4311T.</title>
        <authorList>
            <person name="Carkaci D."/>
            <person name="Dargis R."/>
            <person name="Nielsen X.C."/>
            <person name="Skovgaard O."/>
            <person name="Fuursted K."/>
            <person name="Christensen J.J."/>
        </authorList>
    </citation>
    <scope>NUCLEOTIDE SEQUENCE [LARGE SCALE GENOMIC DNA]</scope>
    <source>
        <strain evidence="13 15">CCUG43001</strain>
    </source>
</reference>
<dbReference type="KEGG" id="asan:AWM72_06495"/>
<reference evidence="15" key="2">
    <citation type="submission" date="2016-01" db="EMBL/GenBank/DDBJ databases">
        <title>Six Aerococcus type strain genome sequencing and assembly using PacBio and Illumina Hiseq.</title>
        <authorList>
            <person name="Carkaci D."/>
            <person name="Dargis R."/>
            <person name="Nielsen X.C."/>
            <person name="Skovgaard O."/>
            <person name="Fuursted K."/>
            <person name="Christensen J.J."/>
        </authorList>
    </citation>
    <scope>NUCLEOTIDE SEQUENCE [LARGE SCALE GENOMIC DNA]</scope>
    <source>
        <strain evidence="15">CCUG43001</strain>
    </source>
</reference>
<proteinExistence type="inferred from homology"/>
<organism evidence="13 15">
    <name type="scientific">Aerococcus sanguinicola</name>
    <dbReference type="NCBI Taxonomy" id="119206"/>
    <lineage>
        <taxon>Bacteria</taxon>
        <taxon>Bacillati</taxon>
        <taxon>Bacillota</taxon>
        <taxon>Bacilli</taxon>
        <taxon>Lactobacillales</taxon>
        <taxon>Aerococcaceae</taxon>
        <taxon>Aerococcus</taxon>
    </lineage>
</organism>
<keyword evidence="7 11" id="KW-0408">Iron</keyword>
<dbReference type="Pfam" id="PF03315">
    <property type="entry name" value="SDH_beta"/>
    <property type="match status" value="1"/>
</dbReference>
<evidence type="ECO:0000256" key="9">
    <source>
        <dbReference type="ARBA" id="ARBA00023239"/>
    </source>
</evidence>
<dbReference type="InterPro" id="IPR051318">
    <property type="entry name" value="Fe-S_L-Ser"/>
</dbReference>
<dbReference type="EMBL" id="PKGY01000009">
    <property type="protein sequence ID" value="PKZ20457.1"/>
    <property type="molecule type" value="Genomic_DNA"/>
</dbReference>
<evidence type="ECO:0000259" key="12">
    <source>
        <dbReference type="PROSITE" id="PS51671"/>
    </source>
</evidence>
<evidence type="ECO:0000313" key="13">
    <source>
        <dbReference type="EMBL" id="AMB94434.1"/>
    </source>
</evidence>
<evidence type="ECO:0000313" key="14">
    <source>
        <dbReference type="EMBL" id="PKZ20457.1"/>
    </source>
</evidence>
<comment type="pathway">
    <text evidence="2">Carbohydrate biosynthesis; gluconeogenesis.</text>
</comment>
<dbReference type="GO" id="GO:0006094">
    <property type="term" value="P:gluconeogenesis"/>
    <property type="evidence" value="ECO:0007669"/>
    <property type="project" value="UniProtKB-KW"/>
</dbReference>
<dbReference type="AlphaFoldDB" id="A0A120I9B7"/>
<dbReference type="InterPro" id="IPR005130">
    <property type="entry name" value="Ser_deHydtase-like_asu"/>
</dbReference>
<dbReference type="Gene3D" id="3.30.70.260">
    <property type="match status" value="1"/>
</dbReference>
<evidence type="ECO:0000256" key="10">
    <source>
        <dbReference type="ARBA" id="ARBA00049406"/>
    </source>
</evidence>
<reference evidence="14 16" key="3">
    <citation type="submission" date="2017-12" db="EMBL/GenBank/DDBJ databases">
        <title>Phylogenetic diversity of female urinary microbiome.</title>
        <authorList>
            <person name="Thomas-White K."/>
            <person name="Wolfe A.J."/>
        </authorList>
    </citation>
    <scope>NUCLEOTIDE SEQUENCE [LARGE SCALE GENOMIC DNA]</scope>
    <source>
        <strain evidence="14 16">UMB0139</strain>
    </source>
</reference>
<dbReference type="GO" id="GO:0003941">
    <property type="term" value="F:L-serine ammonia-lyase activity"/>
    <property type="evidence" value="ECO:0007669"/>
    <property type="project" value="UniProtKB-UniRule"/>
</dbReference>
<dbReference type="PROSITE" id="PS51671">
    <property type="entry name" value="ACT"/>
    <property type="match status" value="1"/>
</dbReference>
<comment type="catalytic activity">
    <reaction evidence="10 11">
        <text>L-serine = pyruvate + NH4(+)</text>
        <dbReference type="Rhea" id="RHEA:19169"/>
        <dbReference type="ChEBI" id="CHEBI:15361"/>
        <dbReference type="ChEBI" id="CHEBI:28938"/>
        <dbReference type="ChEBI" id="CHEBI:33384"/>
        <dbReference type="EC" id="4.3.1.17"/>
    </reaction>
</comment>
<dbReference type="InterPro" id="IPR045865">
    <property type="entry name" value="ACT-like_dom_sf"/>
</dbReference>
<gene>
    <name evidence="13" type="ORF">AWM72_06495</name>
    <name evidence="14" type="ORF">CYJ28_10000</name>
</gene>
<dbReference type="Proteomes" id="UP000069912">
    <property type="component" value="Chromosome"/>
</dbReference>
<evidence type="ECO:0000256" key="2">
    <source>
        <dbReference type="ARBA" id="ARBA00004742"/>
    </source>
</evidence>
<evidence type="ECO:0000256" key="11">
    <source>
        <dbReference type="RuleBase" id="RU366059"/>
    </source>
</evidence>
<evidence type="ECO:0000256" key="7">
    <source>
        <dbReference type="ARBA" id="ARBA00023004"/>
    </source>
</evidence>
<dbReference type="Proteomes" id="UP000234239">
    <property type="component" value="Unassembled WGS sequence"/>
</dbReference>
<dbReference type="PANTHER" id="PTHR30182:SF1">
    <property type="entry name" value="L-SERINE DEHYDRATASE 1"/>
    <property type="match status" value="1"/>
</dbReference>
<name>A0A120I9B7_9LACT</name>
<protein>
    <recommendedName>
        <fullName evidence="11">L-serine dehydratase</fullName>
        <ecNumber evidence="11">4.3.1.17</ecNumber>
    </recommendedName>
</protein>
<evidence type="ECO:0000256" key="4">
    <source>
        <dbReference type="ARBA" id="ARBA00022432"/>
    </source>
</evidence>
<dbReference type="InterPro" id="IPR004643">
    <property type="entry name" value="Fe-S_L-Ser_bsu"/>
</dbReference>
<evidence type="ECO:0000256" key="1">
    <source>
        <dbReference type="ARBA" id="ARBA00001966"/>
    </source>
</evidence>
<evidence type="ECO:0000256" key="5">
    <source>
        <dbReference type="ARBA" id="ARBA00022485"/>
    </source>
</evidence>
<keyword evidence="6 11" id="KW-0479">Metal-binding</keyword>
<keyword evidence="15" id="KW-1185">Reference proteome</keyword>
<dbReference type="InterPro" id="IPR004642">
    <property type="entry name" value="Ser_deHydtase_asu"/>
</dbReference>
<dbReference type="InterPro" id="IPR029009">
    <property type="entry name" value="ASB_dom_sf"/>
</dbReference>
<dbReference type="NCBIfam" id="TIGR00719">
    <property type="entry name" value="sda_beta"/>
    <property type="match status" value="1"/>
</dbReference>
<dbReference type="InterPro" id="IPR002912">
    <property type="entry name" value="ACT_dom"/>
</dbReference>